<dbReference type="EMBL" id="FXZK01000015">
    <property type="protein sequence ID" value="SMY09949.1"/>
    <property type="molecule type" value="Genomic_DNA"/>
</dbReference>
<dbReference type="OrthoDB" id="9816036at2"/>
<dbReference type="RefSeq" id="WP_093994123.1">
    <property type="nucleotide sequence ID" value="NZ_FXZK01000015.1"/>
</dbReference>
<dbReference type="InterPro" id="IPR014966">
    <property type="entry name" value="FRG-dom"/>
</dbReference>
<organism evidence="3 4">
    <name type="scientific">Flavimaricola marinus</name>
    <dbReference type="NCBI Taxonomy" id="1819565"/>
    <lineage>
        <taxon>Bacteria</taxon>
        <taxon>Pseudomonadati</taxon>
        <taxon>Pseudomonadota</taxon>
        <taxon>Alphaproteobacteria</taxon>
        <taxon>Rhodobacterales</taxon>
        <taxon>Paracoccaceae</taxon>
        <taxon>Flavimaricola</taxon>
    </lineage>
</organism>
<evidence type="ECO:0000313" key="3">
    <source>
        <dbReference type="EMBL" id="SMY09949.1"/>
    </source>
</evidence>
<reference evidence="3 4" key="1">
    <citation type="submission" date="2017-05" db="EMBL/GenBank/DDBJ databases">
        <authorList>
            <person name="Song R."/>
            <person name="Chenine A.L."/>
            <person name="Ruprecht R.M."/>
        </authorList>
    </citation>
    <scope>NUCLEOTIDE SEQUENCE [LARGE SCALE GENOMIC DNA]</scope>
    <source>
        <strain evidence="3 4">CECT 8899</strain>
    </source>
</reference>
<proteinExistence type="predicted"/>
<dbReference type="Proteomes" id="UP000201613">
    <property type="component" value="Unassembled WGS sequence"/>
</dbReference>
<dbReference type="AlphaFoldDB" id="A0A238LJT5"/>
<gene>
    <name evidence="3" type="ORF">LOM8899_04122</name>
</gene>
<dbReference type="Pfam" id="PF08867">
    <property type="entry name" value="FRG"/>
    <property type="match status" value="1"/>
</dbReference>
<accession>A0A238LJT5</accession>
<sequence>MSHSDRASSLETAEEKRQRQAKRAYLDALPKHPEFVLPNDDIDGLLPSAKVASWEELLKILQGPDFKKTKYDLVYRGHAGHDWQLSSTLGRLFDGGDIPSDKRAKLLRQFKLSMRGRGYDLGPLQTDEEVWAVGQHHGLKTPLLDWTRSPFVALFFAFSKYENQSETENNPSRAIFCMNKTKLEEDLGEDFIDEIFLEPEDHRNSRLVNQSGLFTIAPDGQDNLVSLIVNRLDDAELLGSVDETSVDDHMDKFLAAADVALNKTAAEGSGKPEVIFSVSDRKRAKLLARYIFKLHIPNSITDRKGCLEALRQMNIHNGNLFPDPGGASEFCNDWLERLLADEKDEVFEEQKKQDDRKIAAAIKPKTQVDITDDVSTLLNAFLELEVGQADDLAQDISNKVSEASSLDWFRFPSKRVVVKRAVAQALASGPGDIKPDRKIDELIEMLLEKYASAEEKSI</sequence>
<evidence type="ECO:0000313" key="4">
    <source>
        <dbReference type="Proteomes" id="UP000201613"/>
    </source>
</evidence>
<name>A0A238LJT5_9RHOB</name>
<evidence type="ECO:0000259" key="2">
    <source>
        <dbReference type="SMART" id="SM00901"/>
    </source>
</evidence>
<feature type="domain" description="FRG" evidence="2">
    <location>
        <begin position="69"/>
        <end position="175"/>
    </location>
</feature>
<feature type="region of interest" description="Disordered" evidence="1">
    <location>
        <begin position="1"/>
        <end position="21"/>
    </location>
</feature>
<dbReference type="SMART" id="SM00901">
    <property type="entry name" value="FRG"/>
    <property type="match status" value="1"/>
</dbReference>
<protein>
    <submittedName>
        <fullName evidence="3">FRG domain protein</fullName>
    </submittedName>
</protein>
<keyword evidence="4" id="KW-1185">Reference proteome</keyword>
<evidence type="ECO:0000256" key="1">
    <source>
        <dbReference type="SAM" id="MobiDB-lite"/>
    </source>
</evidence>
<feature type="compositionally biased region" description="Basic and acidic residues" evidence="1">
    <location>
        <begin position="1"/>
        <end position="18"/>
    </location>
</feature>